<name>A0A7J9SKC5_9EURY</name>
<dbReference type="InterPro" id="IPR002347">
    <property type="entry name" value="SDR_fam"/>
</dbReference>
<comment type="similarity">
    <text evidence="1">Belongs to the short-chain dehydrogenases/reductases (SDR) family.</text>
</comment>
<dbReference type="PRINTS" id="PR00080">
    <property type="entry name" value="SDRFAMILY"/>
</dbReference>
<dbReference type="Proteomes" id="UP000546257">
    <property type="component" value="Unassembled WGS sequence"/>
</dbReference>
<evidence type="ECO:0000313" key="3">
    <source>
        <dbReference type="EMBL" id="MBB6646569.1"/>
    </source>
</evidence>
<dbReference type="RefSeq" id="WP_185192935.1">
    <property type="nucleotide sequence ID" value="NZ_JACKXD010000003.1"/>
</dbReference>
<dbReference type="Gene3D" id="3.40.50.720">
    <property type="entry name" value="NAD(P)-binding Rossmann-like Domain"/>
    <property type="match status" value="1"/>
</dbReference>
<dbReference type="SUPFAM" id="SSF51735">
    <property type="entry name" value="NAD(P)-binding Rossmann-fold domains"/>
    <property type="match status" value="1"/>
</dbReference>
<organism evidence="3 4">
    <name type="scientific">Halobellus ruber</name>
    <dbReference type="NCBI Taxonomy" id="2761102"/>
    <lineage>
        <taxon>Archaea</taxon>
        <taxon>Methanobacteriati</taxon>
        <taxon>Methanobacteriota</taxon>
        <taxon>Stenosarchaea group</taxon>
        <taxon>Halobacteria</taxon>
        <taxon>Halobacteriales</taxon>
        <taxon>Haloferacaceae</taxon>
        <taxon>Halobellus</taxon>
    </lineage>
</organism>
<keyword evidence="4" id="KW-1185">Reference proteome</keyword>
<dbReference type="InterPro" id="IPR036291">
    <property type="entry name" value="NAD(P)-bd_dom_sf"/>
</dbReference>
<accession>A0A7J9SKC5</accession>
<dbReference type="InterPro" id="IPR020904">
    <property type="entry name" value="Sc_DH/Rdtase_CS"/>
</dbReference>
<dbReference type="PRINTS" id="PR00081">
    <property type="entry name" value="GDHRDH"/>
</dbReference>
<reference evidence="3 4" key="1">
    <citation type="submission" date="2020-08" db="EMBL/GenBank/DDBJ databases">
        <authorList>
            <person name="Seo M.-J."/>
        </authorList>
    </citation>
    <scope>NUCLEOTIDE SEQUENCE [LARGE SCALE GENOMIC DNA]</scope>
    <source>
        <strain evidence="3 4">MBLA0160</strain>
    </source>
</reference>
<dbReference type="Pfam" id="PF13561">
    <property type="entry name" value="adh_short_C2"/>
    <property type="match status" value="1"/>
</dbReference>
<protein>
    <submittedName>
        <fullName evidence="3">Glucose 1-dehydrogenase</fullName>
        <ecNumber evidence="3">1.1.1.47</ecNumber>
    </submittedName>
</protein>
<dbReference type="EMBL" id="JACKXD010000003">
    <property type="protein sequence ID" value="MBB6646569.1"/>
    <property type="molecule type" value="Genomic_DNA"/>
</dbReference>
<dbReference type="AlphaFoldDB" id="A0A7J9SKC5"/>
<keyword evidence="2 3" id="KW-0560">Oxidoreductase</keyword>
<proteinExistence type="inferred from homology"/>
<comment type="caution">
    <text evidence="3">The sequence shown here is derived from an EMBL/GenBank/DDBJ whole genome shotgun (WGS) entry which is preliminary data.</text>
</comment>
<gene>
    <name evidence="3" type="ORF">H5V44_09755</name>
</gene>
<dbReference type="PROSITE" id="PS00061">
    <property type="entry name" value="ADH_SHORT"/>
    <property type="match status" value="1"/>
</dbReference>
<dbReference type="PANTHER" id="PTHR24321:SF8">
    <property type="entry name" value="ESTRADIOL 17-BETA-DEHYDROGENASE 8-RELATED"/>
    <property type="match status" value="1"/>
</dbReference>
<dbReference type="FunFam" id="3.40.50.720:FF:000084">
    <property type="entry name" value="Short-chain dehydrogenase reductase"/>
    <property type="match status" value="1"/>
</dbReference>
<dbReference type="GO" id="GO:0047936">
    <property type="term" value="F:glucose 1-dehydrogenase [NAD(P)+] activity"/>
    <property type="evidence" value="ECO:0007669"/>
    <property type="project" value="UniProtKB-EC"/>
</dbReference>
<sequence>MAHATYDFSEETVVVTGGSSGIGRRMALQFGAAGATVLIADVDETPRDEDAAPTHETIVDRGGTASFIRTDVSDSTQVGSVVEAARDYGGVDVMVNNAGIVERGPLFDVTEKSIDRVHAVNVRGVLLGCKHAAADMRERDASGVILNTASINSTMADYDLPEYNASKGAVLMITRTAALELAEADIRVNAIAPGFVPTQLSEGGPDAAAQAIQAGETIKPIPMGRGGDPAEVAASALYLCTDAASYVTGEVIHVDGGYHTI</sequence>
<dbReference type="NCBIfam" id="NF005559">
    <property type="entry name" value="PRK07231.1"/>
    <property type="match status" value="1"/>
</dbReference>
<evidence type="ECO:0000256" key="1">
    <source>
        <dbReference type="ARBA" id="ARBA00006484"/>
    </source>
</evidence>
<evidence type="ECO:0000313" key="4">
    <source>
        <dbReference type="Proteomes" id="UP000546257"/>
    </source>
</evidence>
<dbReference type="PANTHER" id="PTHR24321">
    <property type="entry name" value="DEHYDROGENASES, SHORT CHAIN"/>
    <property type="match status" value="1"/>
</dbReference>
<dbReference type="CDD" id="cd05233">
    <property type="entry name" value="SDR_c"/>
    <property type="match status" value="1"/>
</dbReference>
<evidence type="ECO:0000256" key="2">
    <source>
        <dbReference type="ARBA" id="ARBA00023002"/>
    </source>
</evidence>
<dbReference type="EC" id="1.1.1.47" evidence="3"/>